<dbReference type="InterPro" id="IPR025742">
    <property type="entry name" value="CSTF2_hinge"/>
</dbReference>
<dbReference type="InterPro" id="IPR012677">
    <property type="entry name" value="Nucleotide-bd_a/b_plait_sf"/>
</dbReference>
<feature type="domain" description="RRM" evidence="2">
    <location>
        <begin position="9"/>
        <end position="86"/>
    </location>
</feature>
<dbReference type="InterPro" id="IPR035979">
    <property type="entry name" value="RBD_domain_sf"/>
</dbReference>
<keyword evidence="1" id="KW-0694">RNA-binding</keyword>
<dbReference type="SMART" id="SM00360">
    <property type="entry name" value="RRM"/>
    <property type="match status" value="1"/>
</dbReference>
<dbReference type="Pfam" id="PF00076">
    <property type="entry name" value="RRM_1"/>
    <property type="match status" value="1"/>
</dbReference>
<sequence>MSNKPKPGCTVFVGNIDFDVPEERIVQELGRAGKVVSFRLLLDKNTGRSKGYGFAEYESPEIAEQAMRTLKISFNGRAAKINYAENDLPTKITEESDLKKELVAEEIARAVDEDAHGAEIIGYVKSLAVDNPSHLREMLHENPSLVCAVMHLFLSMPGLREDAMKALSESLDVNRSRAQIESRILSMTQKEMEHYGEDVRNRLVKLRFQLQRK</sequence>
<gene>
    <name evidence="3" type="primary">CTF64</name>
    <name evidence="3" type="ORF">ECANGB1_991</name>
</gene>
<dbReference type="GO" id="GO:0005847">
    <property type="term" value="C:mRNA cleavage and polyadenylation specificity factor complex"/>
    <property type="evidence" value="ECO:0007669"/>
    <property type="project" value="TreeGrafter"/>
</dbReference>
<evidence type="ECO:0000313" key="3">
    <source>
        <dbReference type="EMBL" id="ORD94226.1"/>
    </source>
</evidence>
<comment type="caution">
    <text evidence="3">The sequence shown here is derived from an EMBL/GenBank/DDBJ whole genome shotgun (WGS) entry which is preliminary data.</text>
</comment>
<dbReference type="Pfam" id="PF14327">
    <property type="entry name" value="CSTF2_hinge"/>
    <property type="match status" value="1"/>
</dbReference>
<dbReference type="Proteomes" id="UP000192639">
    <property type="component" value="Unassembled WGS sequence"/>
</dbReference>
<dbReference type="Gene3D" id="3.30.70.330">
    <property type="match status" value="1"/>
</dbReference>
<evidence type="ECO:0000259" key="2">
    <source>
        <dbReference type="PROSITE" id="PS50102"/>
    </source>
</evidence>
<dbReference type="PANTHER" id="PTHR45735:SF2">
    <property type="entry name" value="CLEAVAGE STIMULATION FACTOR SUBUNIT 2"/>
    <property type="match status" value="1"/>
</dbReference>
<reference evidence="3 4" key="1">
    <citation type="journal article" date="2017" name="Environ. Microbiol.">
        <title>Decay of the glycolytic pathway and adaptation to intranuclear parasitism within Enterocytozoonidae microsporidia.</title>
        <authorList>
            <person name="Wiredu Boakye D."/>
            <person name="Jaroenlak P."/>
            <person name="Prachumwat A."/>
            <person name="Williams T.A."/>
            <person name="Bateman K.S."/>
            <person name="Itsathitphaisarn O."/>
            <person name="Sritunyalucksana K."/>
            <person name="Paszkiewicz K.H."/>
            <person name="Moore K.A."/>
            <person name="Stentiford G.D."/>
            <person name="Williams B.A."/>
        </authorList>
    </citation>
    <scope>NUCLEOTIDE SEQUENCE [LARGE SCALE GENOMIC DNA]</scope>
    <source>
        <strain evidence="3 4">GB1</strain>
    </source>
</reference>
<evidence type="ECO:0000256" key="1">
    <source>
        <dbReference type="PROSITE-ProRule" id="PRU00176"/>
    </source>
</evidence>
<organism evidence="3 4">
    <name type="scientific">Enterospora canceri</name>
    <dbReference type="NCBI Taxonomy" id="1081671"/>
    <lineage>
        <taxon>Eukaryota</taxon>
        <taxon>Fungi</taxon>
        <taxon>Fungi incertae sedis</taxon>
        <taxon>Microsporidia</taxon>
        <taxon>Enterocytozoonidae</taxon>
        <taxon>Enterospora</taxon>
    </lineage>
</organism>
<keyword evidence="4" id="KW-1185">Reference proteome</keyword>
<dbReference type="GO" id="GO:0003729">
    <property type="term" value="F:mRNA binding"/>
    <property type="evidence" value="ECO:0007669"/>
    <property type="project" value="TreeGrafter"/>
</dbReference>
<evidence type="ECO:0000313" key="4">
    <source>
        <dbReference type="Proteomes" id="UP000192639"/>
    </source>
</evidence>
<dbReference type="VEuPathDB" id="MicrosporidiaDB:ECANGB1_991"/>
<proteinExistence type="predicted"/>
<dbReference type="PROSITE" id="PS50102">
    <property type="entry name" value="RRM"/>
    <property type="match status" value="1"/>
</dbReference>
<dbReference type="OrthoDB" id="272703at2759"/>
<accession>A0A1Y1S747</accession>
<name>A0A1Y1S747_9MICR</name>
<dbReference type="InterPro" id="IPR000504">
    <property type="entry name" value="RRM_dom"/>
</dbReference>
<dbReference type="SUPFAM" id="SSF54928">
    <property type="entry name" value="RNA-binding domain, RBD"/>
    <property type="match status" value="1"/>
</dbReference>
<dbReference type="EMBL" id="LWDP01000028">
    <property type="protein sequence ID" value="ORD94226.1"/>
    <property type="molecule type" value="Genomic_DNA"/>
</dbReference>
<dbReference type="AlphaFoldDB" id="A0A1Y1S747"/>
<protein>
    <submittedName>
        <fullName evidence="3">CTF64</fullName>
    </submittedName>
</protein>
<dbReference type="PANTHER" id="PTHR45735">
    <property type="entry name" value="CLEAVAGE STIMULATION FACTOR SUBUNIT 2"/>
    <property type="match status" value="1"/>
</dbReference>